<name>A0ACC2PME4_9HYME</name>
<proteinExistence type="predicted"/>
<accession>A0ACC2PME4</accession>
<comment type="caution">
    <text evidence="1">The sequence shown here is derived from an EMBL/GenBank/DDBJ whole genome shotgun (WGS) entry which is preliminary data.</text>
</comment>
<evidence type="ECO:0000313" key="2">
    <source>
        <dbReference type="Proteomes" id="UP001239111"/>
    </source>
</evidence>
<protein>
    <submittedName>
        <fullName evidence="1">Uncharacterized protein</fullName>
    </submittedName>
</protein>
<dbReference type="Proteomes" id="UP001239111">
    <property type="component" value="Chromosome 1"/>
</dbReference>
<sequence length="284" mass="32462">MPPNSLLVAYVFEFMDQVFDSLNGPAPGDKPQETRVVVTEDSFHHEFWNRAKAELMRMRFVTIPKVENEEPTQVSTPSVKGLVATIQGYQLLWKILKSYGVQKMSQRNFIQDCLENYNGQAKGRGNKIPTCAAFDGNYKALMIMNVTSDRSMYGKNCMKDDGRGLFSWAEKFRDRQNGPRLTGVDLTYVYRPGIHILNDDCQFRSLQAILKEITVLKKFQDCEVCVESEGLTSQDDSQRHEASFKVVKEIGVDHFNSVIFLDYPKNRLIDTVLKKKTSSIFGMQ</sequence>
<evidence type="ECO:0000313" key="1">
    <source>
        <dbReference type="EMBL" id="KAJ8684196.1"/>
    </source>
</evidence>
<gene>
    <name evidence="1" type="ORF">QAD02_019988</name>
</gene>
<dbReference type="EMBL" id="CM056741">
    <property type="protein sequence ID" value="KAJ8684196.1"/>
    <property type="molecule type" value="Genomic_DNA"/>
</dbReference>
<organism evidence="1 2">
    <name type="scientific">Eretmocerus hayati</name>
    <dbReference type="NCBI Taxonomy" id="131215"/>
    <lineage>
        <taxon>Eukaryota</taxon>
        <taxon>Metazoa</taxon>
        <taxon>Ecdysozoa</taxon>
        <taxon>Arthropoda</taxon>
        <taxon>Hexapoda</taxon>
        <taxon>Insecta</taxon>
        <taxon>Pterygota</taxon>
        <taxon>Neoptera</taxon>
        <taxon>Endopterygota</taxon>
        <taxon>Hymenoptera</taxon>
        <taxon>Apocrita</taxon>
        <taxon>Proctotrupomorpha</taxon>
        <taxon>Chalcidoidea</taxon>
        <taxon>Aphelinidae</taxon>
        <taxon>Aphelininae</taxon>
        <taxon>Eretmocerus</taxon>
    </lineage>
</organism>
<keyword evidence="2" id="KW-1185">Reference proteome</keyword>
<reference evidence="1" key="1">
    <citation type="submission" date="2023-04" db="EMBL/GenBank/DDBJ databases">
        <title>A chromosome-level genome assembly of the parasitoid wasp Eretmocerus hayati.</title>
        <authorList>
            <person name="Zhong Y."/>
            <person name="Liu S."/>
            <person name="Liu Y."/>
        </authorList>
    </citation>
    <scope>NUCLEOTIDE SEQUENCE</scope>
    <source>
        <strain evidence="1">ZJU_SS_LIU_2023</strain>
    </source>
</reference>